<gene>
    <name evidence="1" type="ORF">R1T40_08725</name>
</gene>
<evidence type="ECO:0000313" key="2">
    <source>
        <dbReference type="Proteomes" id="UP001302666"/>
    </source>
</evidence>
<sequence>MSACGQTDIARIQAVGEAVGEARAEQVLPDLPEDCRRLSYSGVRAGDRLDVAVLKVDAALARQNARTARCADWYDQLRAGL</sequence>
<accession>A0ABZ0HIX0</accession>
<keyword evidence="2" id="KW-1185">Reference proteome</keyword>
<evidence type="ECO:0000313" key="1">
    <source>
        <dbReference type="EMBL" id="WOI34795.1"/>
    </source>
</evidence>
<dbReference type="RefSeq" id="WP_317386632.1">
    <property type="nucleotide sequence ID" value="NZ_CP136704.1"/>
</dbReference>
<dbReference type="Proteomes" id="UP001302666">
    <property type="component" value="Chromosome"/>
</dbReference>
<protein>
    <submittedName>
        <fullName evidence="1">Uncharacterized protein</fullName>
    </submittedName>
</protein>
<organism evidence="1 2">
    <name type="scientific">Tritonibacter scottomollicae</name>
    <name type="common">Epibacterium scottomollicae</name>
    <dbReference type="NCBI Taxonomy" id="483013"/>
    <lineage>
        <taxon>Bacteria</taxon>
        <taxon>Pseudomonadati</taxon>
        <taxon>Pseudomonadota</taxon>
        <taxon>Alphaproteobacteria</taxon>
        <taxon>Rhodobacterales</taxon>
        <taxon>Paracoccaceae</taxon>
        <taxon>Tritonibacter</taxon>
    </lineage>
</organism>
<proteinExistence type="predicted"/>
<dbReference type="EMBL" id="CP136704">
    <property type="protein sequence ID" value="WOI34795.1"/>
    <property type="molecule type" value="Genomic_DNA"/>
</dbReference>
<reference evidence="1 2" key="1">
    <citation type="submission" date="2023-10" db="EMBL/GenBank/DDBJ databases">
        <title>Eight complete genome sequences of bacteria isolated from laboratory stock of Giant Kelp gametophytes.</title>
        <authorList>
            <person name="Tolentino B."/>
            <person name="Nuzhdin S."/>
        </authorList>
    </citation>
    <scope>NUCLEOTIDE SEQUENCE [LARGE SCALE GENOMIC DNA]</scope>
    <source>
        <strain evidence="1 2">LC.270.F.C4</strain>
    </source>
</reference>
<name>A0ABZ0HIX0_TRISK</name>